<dbReference type="SUPFAM" id="SSF88723">
    <property type="entry name" value="PIN domain-like"/>
    <property type="match status" value="1"/>
</dbReference>
<organism evidence="2 3">
    <name type="scientific">Thermococcus siculi</name>
    <dbReference type="NCBI Taxonomy" id="72803"/>
    <lineage>
        <taxon>Archaea</taxon>
        <taxon>Methanobacteriati</taxon>
        <taxon>Methanobacteriota</taxon>
        <taxon>Thermococci</taxon>
        <taxon>Thermococcales</taxon>
        <taxon>Thermococcaceae</taxon>
        <taxon>Thermococcus</taxon>
    </lineage>
</organism>
<sequence length="67" mass="7400">MKLVELSGITVVEEENDFDVLKAVSMEYGLLPNDAIIVATCIKHGITEIATFDSDFENVPFLKIVRG</sequence>
<dbReference type="KEGG" id="tsl:A3L11_04485"/>
<feature type="domain" description="PIN" evidence="1">
    <location>
        <begin position="5"/>
        <end position="61"/>
    </location>
</feature>
<evidence type="ECO:0000259" key="1">
    <source>
        <dbReference type="Pfam" id="PF01850"/>
    </source>
</evidence>
<dbReference type="InterPro" id="IPR029060">
    <property type="entry name" value="PIN-like_dom_sf"/>
</dbReference>
<dbReference type="Proteomes" id="UP000250125">
    <property type="component" value="Chromosome"/>
</dbReference>
<dbReference type="EMBL" id="CP015103">
    <property type="protein sequence ID" value="ASJ09739.1"/>
    <property type="molecule type" value="Genomic_DNA"/>
</dbReference>
<dbReference type="Pfam" id="PF01850">
    <property type="entry name" value="PIN"/>
    <property type="match status" value="1"/>
</dbReference>
<dbReference type="PANTHER" id="PTHR39677">
    <property type="entry name" value="RIBONUCLEASE VAPC6"/>
    <property type="match status" value="1"/>
</dbReference>
<evidence type="ECO:0000313" key="2">
    <source>
        <dbReference type="EMBL" id="ASJ09739.1"/>
    </source>
</evidence>
<protein>
    <recommendedName>
        <fullName evidence="1">PIN domain-containing protein</fullName>
    </recommendedName>
</protein>
<proteinExistence type="predicted"/>
<keyword evidence="3" id="KW-1185">Reference proteome</keyword>
<name>A0A2Z2MMZ5_9EURY</name>
<dbReference type="PANTHER" id="PTHR39677:SF4">
    <property type="entry name" value="RIBONUCLEASE VAPC6"/>
    <property type="match status" value="1"/>
</dbReference>
<dbReference type="InterPro" id="IPR002716">
    <property type="entry name" value="PIN_dom"/>
</dbReference>
<reference evidence="2 3" key="1">
    <citation type="submission" date="2016-04" db="EMBL/GenBank/DDBJ databases">
        <title>Complete genome sequence of Thermococcus siculi type strain RG-20.</title>
        <authorList>
            <person name="Oger P.M."/>
        </authorList>
    </citation>
    <scope>NUCLEOTIDE SEQUENCE [LARGE SCALE GENOMIC DNA]</scope>
    <source>
        <strain evidence="2 3">RG-20</strain>
    </source>
</reference>
<accession>A0A2Z2MMZ5</accession>
<evidence type="ECO:0000313" key="3">
    <source>
        <dbReference type="Proteomes" id="UP000250125"/>
    </source>
</evidence>
<dbReference type="AlphaFoldDB" id="A0A2Z2MMZ5"/>
<gene>
    <name evidence="2" type="ORF">A3L11_04485</name>
</gene>
<dbReference type="Gene3D" id="3.40.50.1010">
    <property type="entry name" value="5'-nuclease"/>
    <property type="match status" value="1"/>
</dbReference>